<feature type="region of interest" description="Disordered" evidence="1">
    <location>
        <begin position="1"/>
        <end position="71"/>
    </location>
</feature>
<feature type="compositionally biased region" description="Acidic residues" evidence="1">
    <location>
        <begin position="1"/>
        <end position="10"/>
    </location>
</feature>
<protein>
    <submittedName>
        <fullName evidence="2">Uncharacterized protein</fullName>
    </submittedName>
</protein>
<proteinExistence type="predicted"/>
<feature type="compositionally biased region" description="Basic and acidic residues" evidence="1">
    <location>
        <begin position="59"/>
        <end position="71"/>
    </location>
</feature>
<evidence type="ECO:0000313" key="2">
    <source>
        <dbReference type="EMBL" id="GGM10621.1"/>
    </source>
</evidence>
<dbReference type="Proteomes" id="UP000642070">
    <property type="component" value="Unassembled WGS sequence"/>
</dbReference>
<keyword evidence="3" id="KW-1185">Reference proteome</keyword>
<reference evidence="2" key="2">
    <citation type="submission" date="2020-09" db="EMBL/GenBank/DDBJ databases">
        <authorList>
            <person name="Sun Q."/>
            <person name="Ohkuma M."/>
        </authorList>
    </citation>
    <scope>NUCLEOTIDE SEQUENCE</scope>
    <source>
        <strain evidence="2">JCM 19831</strain>
    </source>
</reference>
<name>A0A917WKR3_9ACTN</name>
<evidence type="ECO:0000256" key="1">
    <source>
        <dbReference type="SAM" id="MobiDB-lite"/>
    </source>
</evidence>
<comment type="caution">
    <text evidence="2">The sequence shown here is derived from an EMBL/GenBank/DDBJ whole genome shotgun (WGS) entry which is preliminary data.</text>
</comment>
<accession>A0A917WKR3</accession>
<reference evidence="2" key="1">
    <citation type="journal article" date="2014" name="Int. J. Syst. Evol. Microbiol.">
        <title>Complete genome sequence of Corynebacterium casei LMG S-19264T (=DSM 44701T), isolated from a smear-ripened cheese.</title>
        <authorList>
            <consortium name="US DOE Joint Genome Institute (JGI-PGF)"/>
            <person name="Walter F."/>
            <person name="Albersmeier A."/>
            <person name="Kalinowski J."/>
            <person name="Ruckert C."/>
        </authorList>
    </citation>
    <scope>NUCLEOTIDE SEQUENCE</scope>
    <source>
        <strain evidence="2">JCM 19831</strain>
    </source>
</reference>
<sequence>MTQPDEELVTLDERLDPEVRDPEASPADAAEQAQPANPVDRPATPHARPWDANEYDAIEQDREVDLDDEYR</sequence>
<gene>
    <name evidence="2" type="ORF">GCM10007977_009740</name>
</gene>
<dbReference type="EMBL" id="BMPI01000004">
    <property type="protein sequence ID" value="GGM10621.1"/>
    <property type="molecule type" value="Genomic_DNA"/>
</dbReference>
<dbReference type="RefSeq" id="WP_190248475.1">
    <property type="nucleotide sequence ID" value="NZ_BMPI01000004.1"/>
</dbReference>
<feature type="compositionally biased region" description="Basic and acidic residues" evidence="1">
    <location>
        <begin position="11"/>
        <end position="23"/>
    </location>
</feature>
<dbReference type="AlphaFoldDB" id="A0A917WKR3"/>
<evidence type="ECO:0000313" key="3">
    <source>
        <dbReference type="Proteomes" id="UP000642070"/>
    </source>
</evidence>
<organism evidence="2 3">
    <name type="scientific">Dactylosporangium sucinum</name>
    <dbReference type="NCBI Taxonomy" id="1424081"/>
    <lineage>
        <taxon>Bacteria</taxon>
        <taxon>Bacillati</taxon>
        <taxon>Actinomycetota</taxon>
        <taxon>Actinomycetes</taxon>
        <taxon>Micromonosporales</taxon>
        <taxon>Micromonosporaceae</taxon>
        <taxon>Dactylosporangium</taxon>
    </lineage>
</organism>